<evidence type="ECO:0008006" key="3">
    <source>
        <dbReference type="Google" id="ProtNLM"/>
    </source>
</evidence>
<evidence type="ECO:0000313" key="2">
    <source>
        <dbReference type="Proteomes" id="UP000239504"/>
    </source>
</evidence>
<proteinExistence type="predicted"/>
<accession>A0A2S7JZ85</accession>
<organism evidence="1 2">
    <name type="scientific">Hyphococcus luteus</name>
    <dbReference type="NCBI Taxonomy" id="2058213"/>
    <lineage>
        <taxon>Bacteria</taxon>
        <taxon>Pseudomonadati</taxon>
        <taxon>Pseudomonadota</taxon>
        <taxon>Alphaproteobacteria</taxon>
        <taxon>Parvularculales</taxon>
        <taxon>Parvularculaceae</taxon>
        <taxon>Hyphococcus</taxon>
    </lineage>
</organism>
<dbReference type="Pfam" id="PF09694">
    <property type="entry name" value="Gcw_chp"/>
    <property type="match status" value="1"/>
</dbReference>
<dbReference type="AlphaFoldDB" id="A0A2S7JZ85"/>
<sequence length="270" mass="28809">MCSVYLVSQKTSKKKEESMLRSLATALVLSTVALPAAAESLEVSTTVGFESRYLFRGVQFAETSFQPAINLGYGNFYGTAWLNLPIGDDDLVVTPGGEELDLVVGYSAPISDVVSFDVGLTYYTFPDLASGFFDLYEEDGDGMGANTLEPYAGLAFDIPLSPSIYVYHDFNFDTTTFQANGSYSFPLAEKTSFDVGGYIGYVIDDTGGTDYVYGTASADISYAISDNGSFYAGVRYGGSDLPGGSVIDDSIAGTTKSSAVWWGLGFNASF</sequence>
<dbReference type="OrthoDB" id="9793561at2"/>
<dbReference type="EMBL" id="PJCH01000017">
    <property type="protein sequence ID" value="PQA85567.1"/>
    <property type="molecule type" value="Genomic_DNA"/>
</dbReference>
<comment type="caution">
    <text evidence="1">The sequence shown here is derived from an EMBL/GenBank/DDBJ whole genome shotgun (WGS) entry which is preliminary data.</text>
</comment>
<evidence type="ECO:0000313" key="1">
    <source>
        <dbReference type="EMBL" id="PQA85567.1"/>
    </source>
</evidence>
<keyword evidence="2" id="KW-1185">Reference proteome</keyword>
<dbReference type="Proteomes" id="UP000239504">
    <property type="component" value="Unassembled WGS sequence"/>
</dbReference>
<name>A0A2S7JZ85_9PROT</name>
<dbReference type="InterPro" id="IPR010239">
    <property type="entry name" value="CHP02001"/>
</dbReference>
<reference evidence="1 2" key="1">
    <citation type="submission" date="2017-12" db="EMBL/GenBank/DDBJ databases">
        <authorList>
            <person name="Hurst M.R.H."/>
        </authorList>
    </citation>
    <scope>NUCLEOTIDE SEQUENCE [LARGE SCALE GENOMIC DNA]</scope>
    <source>
        <strain evidence="1 2">SY-3-19</strain>
    </source>
</reference>
<gene>
    <name evidence="1" type="ORF">CW354_21755</name>
</gene>
<protein>
    <recommendedName>
        <fullName evidence="3">MltA-interacting MipA family protein</fullName>
    </recommendedName>
</protein>